<reference evidence="2 3" key="1">
    <citation type="submission" date="2015-09" db="EMBL/GenBank/DDBJ databases">
        <title>Draft genome sequence of Kouleothrix aurantiaca JCM 19913.</title>
        <authorList>
            <person name="Hemp J."/>
        </authorList>
    </citation>
    <scope>NUCLEOTIDE SEQUENCE [LARGE SCALE GENOMIC DNA]</scope>
    <source>
        <strain evidence="2 3">COM-B</strain>
    </source>
</reference>
<keyword evidence="3" id="KW-1185">Reference proteome</keyword>
<evidence type="ECO:0000313" key="3">
    <source>
        <dbReference type="Proteomes" id="UP000050509"/>
    </source>
</evidence>
<feature type="transmembrane region" description="Helical" evidence="1">
    <location>
        <begin position="48"/>
        <end position="69"/>
    </location>
</feature>
<dbReference type="EMBL" id="LJCR01001614">
    <property type="protein sequence ID" value="KPV50040.1"/>
    <property type="molecule type" value="Genomic_DNA"/>
</dbReference>
<organism evidence="2 3">
    <name type="scientific">Kouleothrix aurantiaca</name>
    <dbReference type="NCBI Taxonomy" id="186479"/>
    <lineage>
        <taxon>Bacteria</taxon>
        <taxon>Bacillati</taxon>
        <taxon>Chloroflexota</taxon>
        <taxon>Chloroflexia</taxon>
        <taxon>Chloroflexales</taxon>
        <taxon>Roseiflexineae</taxon>
        <taxon>Roseiflexaceae</taxon>
        <taxon>Kouleothrix</taxon>
    </lineage>
</organism>
<proteinExistence type="predicted"/>
<name>A0A0P9CVR8_9CHLR</name>
<evidence type="ECO:0000256" key="1">
    <source>
        <dbReference type="SAM" id="Phobius"/>
    </source>
</evidence>
<keyword evidence="1" id="KW-0472">Membrane</keyword>
<gene>
    <name evidence="2" type="ORF">SE17_29255</name>
</gene>
<feature type="transmembrane region" description="Helical" evidence="1">
    <location>
        <begin position="25"/>
        <end position="42"/>
    </location>
</feature>
<protein>
    <submittedName>
        <fullName evidence="2">Uncharacterized protein</fullName>
    </submittedName>
</protein>
<sequence>MAAQAITARRPRFPILALLHPRERTTLVLAAFALALALGFAGMRLLAWPLWVASALGLWLLLLAGVLKWRDDLRRYGLVVMVLSMLLVAQGFHTVEHLVQIVQYHVLKWPPFASSGLISAANAEWVHFVWNWLVVALAAYLVRGGMRGRWGWLFLIWAFAHASEHSYMMVRYLEMSSELSRLGFPQLSAQGLPGVLGRDGWLARSPATQGTFLCRLPGVTTAPRIDVHFWWNAGEVVLLALAANSFLRGRLDASILHKETR</sequence>
<feature type="transmembrane region" description="Helical" evidence="1">
    <location>
        <begin position="125"/>
        <end position="143"/>
    </location>
</feature>
<dbReference type="AlphaFoldDB" id="A0A0P9CVR8"/>
<feature type="transmembrane region" description="Helical" evidence="1">
    <location>
        <begin position="76"/>
        <end position="95"/>
    </location>
</feature>
<dbReference type="Proteomes" id="UP000050509">
    <property type="component" value="Unassembled WGS sequence"/>
</dbReference>
<accession>A0A0P9CVR8</accession>
<comment type="caution">
    <text evidence="2">The sequence shown here is derived from an EMBL/GenBank/DDBJ whole genome shotgun (WGS) entry which is preliminary data.</text>
</comment>
<keyword evidence="1" id="KW-0812">Transmembrane</keyword>
<keyword evidence="1" id="KW-1133">Transmembrane helix</keyword>
<evidence type="ECO:0000313" key="2">
    <source>
        <dbReference type="EMBL" id="KPV50040.1"/>
    </source>
</evidence>